<protein>
    <submittedName>
        <fullName evidence="1">Uncharacterized protein</fullName>
    </submittedName>
</protein>
<organism evidence="1 2">
    <name type="scientific">Bradyrhizobium japonicum</name>
    <dbReference type="NCBI Taxonomy" id="375"/>
    <lineage>
        <taxon>Bacteria</taxon>
        <taxon>Pseudomonadati</taxon>
        <taxon>Pseudomonadota</taxon>
        <taxon>Alphaproteobacteria</taxon>
        <taxon>Hyphomicrobiales</taxon>
        <taxon>Nitrobacteraceae</taxon>
        <taxon>Bradyrhizobium</taxon>
    </lineage>
</organism>
<accession>A0A1Y2JQ88</accession>
<gene>
    <name evidence="1" type="ORF">BSZ19_15515</name>
</gene>
<evidence type="ECO:0000313" key="2">
    <source>
        <dbReference type="Proteomes" id="UP000193335"/>
    </source>
</evidence>
<dbReference type="Proteomes" id="UP000193335">
    <property type="component" value="Unassembled WGS sequence"/>
</dbReference>
<sequence length="67" mass="7355">MQPGFTTLTALIRLLVNSQVVGFQDKSDASWSTRERTVVPVMAPQHYFLSPGSDITIQKTSVVVAFS</sequence>
<proteinExistence type="predicted"/>
<evidence type="ECO:0000313" key="1">
    <source>
        <dbReference type="EMBL" id="OSJ33456.1"/>
    </source>
</evidence>
<name>A0A1Y2JQ88_BRAJP</name>
<comment type="caution">
    <text evidence="1">The sequence shown here is derived from an EMBL/GenBank/DDBJ whole genome shotgun (WGS) entry which is preliminary data.</text>
</comment>
<dbReference type="AlphaFoldDB" id="A0A1Y2JQ88"/>
<reference evidence="1 2" key="1">
    <citation type="submission" date="2017-03" db="EMBL/GenBank/DDBJ databases">
        <title>Whole genome sequences of fourteen strains of Bradyrhizobium canariense and one strain of Bradyrhizobium japonicum isolated from Lupinus (Papilionoideae: Genisteae) species in Algeria.</title>
        <authorList>
            <person name="Crovadore J."/>
            <person name="Chekireb D."/>
            <person name="Brachmann A."/>
            <person name="Chablais R."/>
            <person name="Cochard B."/>
            <person name="Lefort F."/>
        </authorList>
    </citation>
    <scope>NUCLEOTIDE SEQUENCE [LARGE SCALE GENOMIC DNA]</scope>
    <source>
        <strain evidence="1 2">UBMA197</strain>
    </source>
</reference>
<dbReference type="EMBL" id="NAFL01000241">
    <property type="protein sequence ID" value="OSJ33456.1"/>
    <property type="molecule type" value="Genomic_DNA"/>
</dbReference>